<sequence>MLIGKKIFNLQKSYGPKINLKYSIKTSREIGAINMKLNSFKQYDLVIFDCDGVLIDSNLFKCEAFGKSVSEYPDNIVESFVDHCKKTFGVSRYVKFREFFNEFAIESFDETKYQLFLNRYANLCKGLYHEADLTPSVERALSLLNHSGYKLFVASGSDEEELIEVFEKRNLINYFINIYGSPKKKTECVSVILEDNPGLKAVLIGDALSDLEVSKEHNLDFIYMSKYTVQSKEQDKICRNEAKIVIDTLEDLF</sequence>
<evidence type="ECO:0000313" key="2">
    <source>
        <dbReference type="Proteomes" id="UP000261905"/>
    </source>
</evidence>
<dbReference type="InterPro" id="IPR023198">
    <property type="entry name" value="PGP-like_dom2"/>
</dbReference>
<protein>
    <submittedName>
        <fullName evidence="1">HAD family hydrolase</fullName>
    </submittedName>
</protein>
<dbReference type="InterPro" id="IPR050155">
    <property type="entry name" value="HAD-like_hydrolase_sf"/>
</dbReference>
<reference evidence="1 2" key="1">
    <citation type="submission" date="2018-08" db="EMBL/GenBank/DDBJ databases">
        <title>Paenibacillus sp. M4BSY-1, whole genome shotgun sequence.</title>
        <authorList>
            <person name="Tuo L."/>
        </authorList>
    </citation>
    <scope>NUCLEOTIDE SEQUENCE [LARGE SCALE GENOMIC DNA]</scope>
    <source>
        <strain evidence="1 2">M4BSY-1</strain>
    </source>
</reference>
<dbReference type="Gene3D" id="1.10.150.240">
    <property type="entry name" value="Putative phosphatase, domain 2"/>
    <property type="match status" value="1"/>
</dbReference>
<keyword evidence="1" id="KW-0378">Hydrolase</keyword>
<dbReference type="Proteomes" id="UP000261905">
    <property type="component" value="Unassembled WGS sequence"/>
</dbReference>
<dbReference type="PANTHER" id="PTHR43434">
    <property type="entry name" value="PHOSPHOGLYCOLATE PHOSPHATASE"/>
    <property type="match status" value="1"/>
</dbReference>
<accession>A0A371P1V9</accession>
<dbReference type="SFLD" id="SFLDG01129">
    <property type="entry name" value="C1.5:_HAD__Beta-PGM__Phosphata"/>
    <property type="match status" value="1"/>
</dbReference>
<dbReference type="SFLD" id="SFLDS00003">
    <property type="entry name" value="Haloacid_Dehalogenase"/>
    <property type="match status" value="1"/>
</dbReference>
<organism evidence="1 2">
    <name type="scientific">Paenibacillus paeoniae</name>
    <dbReference type="NCBI Taxonomy" id="2292705"/>
    <lineage>
        <taxon>Bacteria</taxon>
        <taxon>Bacillati</taxon>
        <taxon>Bacillota</taxon>
        <taxon>Bacilli</taxon>
        <taxon>Bacillales</taxon>
        <taxon>Paenibacillaceae</taxon>
        <taxon>Paenibacillus</taxon>
    </lineage>
</organism>
<dbReference type="EMBL" id="QUBQ01000007">
    <property type="protein sequence ID" value="REK69588.1"/>
    <property type="molecule type" value="Genomic_DNA"/>
</dbReference>
<keyword evidence="2" id="KW-1185">Reference proteome</keyword>
<dbReference type="SUPFAM" id="SSF56784">
    <property type="entry name" value="HAD-like"/>
    <property type="match status" value="1"/>
</dbReference>
<dbReference type="GO" id="GO:0008967">
    <property type="term" value="F:phosphoglycolate phosphatase activity"/>
    <property type="evidence" value="ECO:0007669"/>
    <property type="project" value="TreeGrafter"/>
</dbReference>
<dbReference type="InterPro" id="IPR041492">
    <property type="entry name" value="HAD_2"/>
</dbReference>
<dbReference type="AlphaFoldDB" id="A0A371P1V9"/>
<gene>
    <name evidence="1" type="ORF">DX130_24110</name>
</gene>
<dbReference type="Pfam" id="PF13419">
    <property type="entry name" value="HAD_2"/>
    <property type="match status" value="1"/>
</dbReference>
<comment type="caution">
    <text evidence="1">The sequence shown here is derived from an EMBL/GenBank/DDBJ whole genome shotgun (WGS) entry which is preliminary data.</text>
</comment>
<evidence type="ECO:0000313" key="1">
    <source>
        <dbReference type="EMBL" id="REK69588.1"/>
    </source>
</evidence>
<dbReference type="PANTHER" id="PTHR43434:SF1">
    <property type="entry name" value="PHOSPHOGLYCOLATE PHOSPHATASE"/>
    <property type="match status" value="1"/>
</dbReference>
<dbReference type="InterPro" id="IPR023214">
    <property type="entry name" value="HAD_sf"/>
</dbReference>
<dbReference type="OrthoDB" id="9797743at2"/>
<dbReference type="GO" id="GO:0005829">
    <property type="term" value="C:cytosol"/>
    <property type="evidence" value="ECO:0007669"/>
    <property type="project" value="TreeGrafter"/>
</dbReference>
<proteinExistence type="predicted"/>
<dbReference type="GO" id="GO:0006281">
    <property type="term" value="P:DNA repair"/>
    <property type="evidence" value="ECO:0007669"/>
    <property type="project" value="TreeGrafter"/>
</dbReference>
<name>A0A371P1V9_9BACL</name>
<dbReference type="InterPro" id="IPR036412">
    <property type="entry name" value="HAD-like_sf"/>
</dbReference>
<dbReference type="Gene3D" id="3.40.50.1000">
    <property type="entry name" value="HAD superfamily/HAD-like"/>
    <property type="match status" value="1"/>
</dbReference>